<dbReference type="PANTHER" id="PTHR48151">
    <property type="entry name" value="SH3 DOMAIN-CONTAINING PROTEIN"/>
    <property type="match status" value="1"/>
</dbReference>
<dbReference type="KEGG" id="mis:MICPUN_59736"/>
<evidence type="ECO:0000313" key="3">
    <source>
        <dbReference type="Proteomes" id="UP000002009"/>
    </source>
</evidence>
<proteinExistence type="predicted"/>
<feature type="compositionally biased region" description="Low complexity" evidence="1">
    <location>
        <begin position="928"/>
        <end position="937"/>
    </location>
</feature>
<dbReference type="InParanoid" id="C1E9I7"/>
<dbReference type="PANTHER" id="PTHR48151:SF3">
    <property type="entry name" value="SH3 DOMAIN-CONTAINING PROTEIN"/>
    <property type="match status" value="1"/>
</dbReference>
<dbReference type="FunCoup" id="C1E9I7">
    <property type="interactions" value="861"/>
</dbReference>
<evidence type="ECO:0000256" key="1">
    <source>
        <dbReference type="SAM" id="MobiDB-lite"/>
    </source>
</evidence>
<dbReference type="OrthoDB" id="544087at2759"/>
<name>C1E9I7_MICCC</name>
<feature type="compositionally biased region" description="Basic and acidic residues" evidence="1">
    <location>
        <begin position="334"/>
        <end position="353"/>
    </location>
</feature>
<accession>C1E9I7</accession>
<sequence length="954" mass="98145">MNAVSMTKRKLAQISRRLGGVRASGGGMPAGGTSARPPRASGYVQSWLAKGQGDGKKGEDASHPAETVEHLERDLVDLNDAELAPKNASKDLATRVLPRLCAHGVPGPNTLEVLTRMLADGACPERFALRYAYYLMHRILEHYGRAGLGTNETVKAATSQCIKTLGEEAKIRAGVRRMLATRALVAAARAGVPEAAGALHQGTVGAIESLSAGEHPRGKSSMFDSKTGKTEGGDAAHTDAAARAALGARRRFIAGSEEGDKKADSAVPSPSALATAVRSPDHVAARHALSLALAAAKGPRYKELAIALEPVIGAVAKRMEARAANLEAAAAAGDSKEAKAMARKSEGKQKGEPNLDDPGAEPLLLRLCGTLRARLLGAAERGGAPHDCAWACEKVLAAELKTYGGAAAGSESSPRVAMAACAGLFASDAPSGADGAKARAAAWQAIVRGGGEGGEPRLLANSATRMRGVLLDPSAGPVARSAACRAVAALGEARAAARAVSGGDRAGQDGSLASLVAALKATAGPNSPPGVRVEALRALVWLQTPDFANAEATSELTTHLDDGERAGGDEGGEVESFVGSANGLANRQKSLGGFDARNRLLAAVARRCALGCASEDENESDAWLTLTIDTVTVIVGSNARQCDADLALASLRAAQKAAPKRSRPSVSSLAANLARIARAQDAPALEAALTWYLGENANYCAGEYAWVADTDGALVAAAAEGANPDTDEAAPGPSCAAAARNPSLDSSVTTLQRILMTSPDFATRCAAVQALTTVAVRSGEPFRLRCYAALRGLQRAASADPAAAAGPPALAHEIDAAVTMLDHAYRAKERFAAMLADNGSDPSVWNPGALAEVTGRSEVVTEMASRTCFLPRSKYLPLGPSSAPFIDRFKETQGADRVADAAVAAAKLMGQEAEKAAAQRRRRANLVSGGSTSSSTSWRRRRPRRAGDTASTGC</sequence>
<protein>
    <submittedName>
        <fullName evidence="2">Uncharacterized protein</fullName>
    </submittedName>
</protein>
<dbReference type="AlphaFoldDB" id="C1E9I7"/>
<feature type="compositionally biased region" description="Basic and acidic residues" evidence="1">
    <location>
        <begin position="226"/>
        <end position="235"/>
    </location>
</feature>
<organism evidence="2 3">
    <name type="scientific">Micromonas commoda (strain RCC299 / NOUM17 / CCMP2709)</name>
    <name type="common">Picoplanktonic green alga</name>
    <dbReference type="NCBI Taxonomy" id="296587"/>
    <lineage>
        <taxon>Eukaryota</taxon>
        <taxon>Viridiplantae</taxon>
        <taxon>Chlorophyta</taxon>
        <taxon>Mamiellophyceae</taxon>
        <taxon>Mamiellales</taxon>
        <taxon>Mamiellaceae</taxon>
        <taxon>Micromonas</taxon>
    </lineage>
</organism>
<dbReference type="GeneID" id="8245076"/>
<dbReference type="EMBL" id="CP001328">
    <property type="protein sequence ID" value="ACO64684.1"/>
    <property type="molecule type" value="Genomic_DNA"/>
</dbReference>
<evidence type="ECO:0000313" key="2">
    <source>
        <dbReference type="EMBL" id="ACO64684.1"/>
    </source>
</evidence>
<feature type="region of interest" description="Disordered" evidence="1">
    <location>
        <begin position="334"/>
        <end position="359"/>
    </location>
</feature>
<feature type="region of interest" description="Disordered" evidence="1">
    <location>
        <begin position="920"/>
        <end position="954"/>
    </location>
</feature>
<dbReference type="InterPro" id="IPR053296">
    <property type="entry name" value="TSET_member_tstB"/>
</dbReference>
<dbReference type="eggNOG" id="ENOG502QR0J">
    <property type="taxonomic scope" value="Eukaryota"/>
</dbReference>
<dbReference type="Proteomes" id="UP000002009">
    <property type="component" value="Chromosome 7"/>
</dbReference>
<keyword evidence="3" id="KW-1185">Reference proteome</keyword>
<feature type="region of interest" description="Disordered" evidence="1">
    <location>
        <begin position="210"/>
        <end position="235"/>
    </location>
</feature>
<dbReference type="STRING" id="296587.C1E9I7"/>
<dbReference type="OMA" id="ENANYCA"/>
<gene>
    <name evidence="2" type="ORF">MICPUN_59736</name>
</gene>
<reference evidence="2 3" key="1">
    <citation type="journal article" date="2009" name="Science">
        <title>Green evolution and dynamic adaptations revealed by genomes of the marine picoeukaryotes Micromonas.</title>
        <authorList>
            <person name="Worden A.Z."/>
            <person name="Lee J.H."/>
            <person name="Mock T."/>
            <person name="Rouze P."/>
            <person name="Simmons M.P."/>
            <person name="Aerts A.L."/>
            <person name="Allen A.E."/>
            <person name="Cuvelier M.L."/>
            <person name="Derelle E."/>
            <person name="Everett M.V."/>
            <person name="Foulon E."/>
            <person name="Grimwood J."/>
            <person name="Gundlach H."/>
            <person name="Henrissat B."/>
            <person name="Napoli C."/>
            <person name="McDonald S.M."/>
            <person name="Parker M.S."/>
            <person name="Rombauts S."/>
            <person name="Salamov A."/>
            <person name="Von Dassow P."/>
            <person name="Badger J.H."/>
            <person name="Coutinho P.M."/>
            <person name="Demir E."/>
            <person name="Dubchak I."/>
            <person name="Gentemann C."/>
            <person name="Eikrem W."/>
            <person name="Gready J.E."/>
            <person name="John U."/>
            <person name="Lanier W."/>
            <person name="Lindquist E.A."/>
            <person name="Lucas S."/>
            <person name="Mayer K.F."/>
            <person name="Moreau H."/>
            <person name="Not F."/>
            <person name="Otillar R."/>
            <person name="Panaud O."/>
            <person name="Pangilinan J."/>
            <person name="Paulsen I."/>
            <person name="Piegu B."/>
            <person name="Poliakov A."/>
            <person name="Robbens S."/>
            <person name="Schmutz J."/>
            <person name="Toulza E."/>
            <person name="Wyss T."/>
            <person name="Zelensky A."/>
            <person name="Zhou K."/>
            <person name="Armbrust E.V."/>
            <person name="Bhattacharya D."/>
            <person name="Goodenough U.W."/>
            <person name="Van de Peer Y."/>
            <person name="Grigoriev I.V."/>
        </authorList>
    </citation>
    <scope>NUCLEOTIDE SEQUENCE [LARGE SCALE GENOMIC DNA]</scope>
    <source>
        <strain evidence="3">RCC299 / NOUM17</strain>
    </source>
</reference>
<dbReference type="RefSeq" id="XP_002503426.1">
    <property type="nucleotide sequence ID" value="XM_002503380.1"/>
</dbReference>
<feature type="region of interest" description="Disordered" evidence="1">
    <location>
        <begin position="18"/>
        <end position="43"/>
    </location>
</feature>